<accession>A0ACB0Y5H9</accession>
<evidence type="ECO:0000313" key="2">
    <source>
        <dbReference type="Proteomes" id="UP001497535"/>
    </source>
</evidence>
<evidence type="ECO:0000313" key="1">
    <source>
        <dbReference type="EMBL" id="CAK5031627.1"/>
    </source>
</evidence>
<proteinExistence type="predicted"/>
<organism evidence="1 2">
    <name type="scientific">Meloidogyne enterolobii</name>
    <name type="common">Root-knot nematode worm</name>
    <name type="synonym">Meloidogyne mayaguensis</name>
    <dbReference type="NCBI Taxonomy" id="390850"/>
    <lineage>
        <taxon>Eukaryota</taxon>
        <taxon>Metazoa</taxon>
        <taxon>Ecdysozoa</taxon>
        <taxon>Nematoda</taxon>
        <taxon>Chromadorea</taxon>
        <taxon>Rhabditida</taxon>
        <taxon>Tylenchina</taxon>
        <taxon>Tylenchomorpha</taxon>
        <taxon>Tylenchoidea</taxon>
        <taxon>Meloidogynidae</taxon>
        <taxon>Meloidogyninae</taxon>
        <taxon>Meloidogyne</taxon>
    </lineage>
</organism>
<sequence length="84" mass="9421">MRWGKKGLSSTSRAKAGTRDAKDIGIRLKLSLKMSILFFPIFTFISYILFPLFNISGVKPIRKSSRNTITISNLPPKCEKAMVS</sequence>
<dbReference type="EMBL" id="CAVMJV010000005">
    <property type="protein sequence ID" value="CAK5031627.1"/>
    <property type="molecule type" value="Genomic_DNA"/>
</dbReference>
<dbReference type="Proteomes" id="UP001497535">
    <property type="component" value="Unassembled WGS sequence"/>
</dbReference>
<comment type="caution">
    <text evidence="1">The sequence shown here is derived from an EMBL/GenBank/DDBJ whole genome shotgun (WGS) entry which is preliminary data.</text>
</comment>
<name>A0ACB0Y5H9_MELEN</name>
<keyword evidence="2" id="KW-1185">Reference proteome</keyword>
<gene>
    <name evidence="1" type="ORF">MENTE1834_LOCUS7581</name>
</gene>
<reference evidence="1" key="1">
    <citation type="submission" date="2023-11" db="EMBL/GenBank/DDBJ databases">
        <authorList>
            <person name="Poullet M."/>
        </authorList>
    </citation>
    <scope>NUCLEOTIDE SEQUENCE</scope>
    <source>
        <strain evidence="1">E1834</strain>
    </source>
</reference>
<protein>
    <submittedName>
        <fullName evidence="1">Uncharacterized protein</fullName>
    </submittedName>
</protein>